<keyword evidence="3" id="KW-0804">Transcription</keyword>
<evidence type="ECO:0000313" key="5">
    <source>
        <dbReference type="EMBL" id="RZT02033.1"/>
    </source>
</evidence>
<dbReference type="PANTHER" id="PTHR30363:SF44">
    <property type="entry name" value="AGA OPERON TRANSCRIPTIONAL REPRESSOR-RELATED"/>
    <property type="match status" value="1"/>
</dbReference>
<keyword evidence="1" id="KW-0805">Transcription regulation</keyword>
<keyword evidence="6" id="KW-1185">Reference proteome</keyword>
<dbReference type="GO" id="GO:0003700">
    <property type="term" value="F:DNA-binding transcription factor activity"/>
    <property type="evidence" value="ECO:0007669"/>
    <property type="project" value="InterPro"/>
</dbReference>
<dbReference type="PRINTS" id="PR00033">
    <property type="entry name" value="HTHASNC"/>
</dbReference>
<protein>
    <submittedName>
        <fullName evidence="5">DeoR family transcriptional regulator</fullName>
    </submittedName>
</protein>
<dbReference type="Gene3D" id="3.40.50.1360">
    <property type="match status" value="1"/>
</dbReference>
<dbReference type="InterPro" id="IPR050313">
    <property type="entry name" value="Carb_Metab_HTH_regulators"/>
</dbReference>
<dbReference type="SUPFAM" id="SSF100950">
    <property type="entry name" value="NagB/RpiA/CoA transferase-like"/>
    <property type="match status" value="1"/>
</dbReference>
<accession>A0A4Q7PMQ3</accession>
<evidence type="ECO:0000259" key="4">
    <source>
        <dbReference type="PROSITE" id="PS51000"/>
    </source>
</evidence>
<keyword evidence="2" id="KW-0238">DNA-binding</keyword>
<feature type="domain" description="HTH deoR-type" evidence="4">
    <location>
        <begin position="3"/>
        <end position="58"/>
    </location>
</feature>
<dbReference type="PROSITE" id="PS51000">
    <property type="entry name" value="HTH_DEOR_2"/>
    <property type="match status" value="1"/>
</dbReference>
<dbReference type="EMBL" id="SGXF01000001">
    <property type="protein sequence ID" value="RZT02033.1"/>
    <property type="molecule type" value="Genomic_DNA"/>
</dbReference>
<dbReference type="SMART" id="SM01134">
    <property type="entry name" value="DeoRC"/>
    <property type="match status" value="1"/>
</dbReference>
<sequence length="262" mass="29146">MLAIERRNMILESLQRDGRVVVSELSQHYGVSEETIRRDLDRLEKDGFAIKTYGGAVINENNNVDLPFTIRKNANIAAKQKIAELLAEQIHDGDHIMLDASSTAVFVARSIKNKKNITLITNSVEILVELADVVGWRIFSTGGSLREGSLALVGPQAERMLASFHVDMAVISCKGIDEIRGFSESNEMHAQTKKCMLESAFQKVLAIDSTKFDKISFTQIGSLKDLTAVVTDKEPEERWKQIFTAAGVSCRYPEGVVEKEEE</sequence>
<dbReference type="Pfam" id="PF08220">
    <property type="entry name" value="HTH_DeoR"/>
    <property type="match status" value="1"/>
</dbReference>
<dbReference type="SMART" id="SM00420">
    <property type="entry name" value="HTH_DEOR"/>
    <property type="match status" value="1"/>
</dbReference>
<dbReference type="Gene3D" id="1.10.10.10">
    <property type="entry name" value="Winged helix-like DNA-binding domain superfamily/Winged helix DNA-binding domain"/>
    <property type="match status" value="1"/>
</dbReference>
<evidence type="ECO:0000313" key="6">
    <source>
        <dbReference type="Proteomes" id="UP000292927"/>
    </source>
</evidence>
<reference evidence="5 6" key="1">
    <citation type="submission" date="2019-02" db="EMBL/GenBank/DDBJ databases">
        <title>Genomic Encyclopedia of Type Strains, Phase IV (KMG-IV): sequencing the most valuable type-strain genomes for metagenomic binning, comparative biology and taxonomic classification.</title>
        <authorList>
            <person name="Goeker M."/>
        </authorList>
    </citation>
    <scope>NUCLEOTIDE SEQUENCE [LARGE SCALE GENOMIC DNA]</scope>
    <source>
        <strain evidence="5 6">DSM 29486</strain>
    </source>
</reference>
<dbReference type="InterPro" id="IPR000485">
    <property type="entry name" value="AsnC-type_HTH_dom"/>
</dbReference>
<evidence type="ECO:0000256" key="3">
    <source>
        <dbReference type="ARBA" id="ARBA00023163"/>
    </source>
</evidence>
<dbReference type="InterPro" id="IPR037171">
    <property type="entry name" value="NagB/RpiA_transferase-like"/>
</dbReference>
<evidence type="ECO:0000256" key="1">
    <source>
        <dbReference type="ARBA" id="ARBA00023015"/>
    </source>
</evidence>
<dbReference type="PROSITE" id="PS00894">
    <property type="entry name" value="HTH_DEOR_1"/>
    <property type="match status" value="1"/>
</dbReference>
<dbReference type="InterPro" id="IPR001034">
    <property type="entry name" value="DeoR_HTH"/>
</dbReference>
<dbReference type="InterPro" id="IPR014036">
    <property type="entry name" value="DeoR-like_C"/>
</dbReference>
<dbReference type="AlphaFoldDB" id="A0A4Q7PMQ3"/>
<dbReference type="RefSeq" id="WP_130432065.1">
    <property type="nucleotide sequence ID" value="NZ_SGXF01000001.1"/>
</dbReference>
<dbReference type="GO" id="GO:0043565">
    <property type="term" value="F:sequence-specific DNA binding"/>
    <property type="evidence" value="ECO:0007669"/>
    <property type="project" value="InterPro"/>
</dbReference>
<comment type="caution">
    <text evidence="5">The sequence shown here is derived from an EMBL/GenBank/DDBJ whole genome shotgun (WGS) entry which is preliminary data.</text>
</comment>
<dbReference type="Pfam" id="PF00455">
    <property type="entry name" value="DeoRC"/>
    <property type="match status" value="1"/>
</dbReference>
<proteinExistence type="predicted"/>
<dbReference type="InterPro" id="IPR018356">
    <property type="entry name" value="Tscrpt_reg_HTH_DeoR_CS"/>
</dbReference>
<dbReference type="PANTHER" id="PTHR30363">
    <property type="entry name" value="HTH-TYPE TRANSCRIPTIONAL REGULATOR SRLR-RELATED"/>
    <property type="match status" value="1"/>
</dbReference>
<name>A0A4Q7PMQ3_9FIRM</name>
<dbReference type="PRINTS" id="PR00037">
    <property type="entry name" value="HTHLACR"/>
</dbReference>
<dbReference type="InterPro" id="IPR036388">
    <property type="entry name" value="WH-like_DNA-bd_sf"/>
</dbReference>
<dbReference type="InterPro" id="IPR036390">
    <property type="entry name" value="WH_DNA-bd_sf"/>
</dbReference>
<gene>
    <name evidence="5" type="ORF">EV209_0137</name>
</gene>
<organism evidence="5 6">
    <name type="scientific">Cuneatibacter caecimuris</name>
    <dbReference type="NCBI Taxonomy" id="1796618"/>
    <lineage>
        <taxon>Bacteria</taxon>
        <taxon>Bacillati</taxon>
        <taxon>Bacillota</taxon>
        <taxon>Clostridia</taxon>
        <taxon>Lachnospirales</taxon>
        <taxon>Lachnospiraceae</taxon>
        <taxon>Cuneatibacter</taxon>
    </lineage>
</organism>
<dbReference type="Proteomes" id="UP000292927">
    <property type="component" value="Unassembled WGS sequence"/>
</dbReference>
<evidence type="ECO:0000256" key="2">
    <source>
        <dbReference type="ARBA" id="ARBA00023125"/>
    </source>
</evidence>
<dbReference type="SUPFAM" id="SSF46785">
    <property type="entry name" value="Winged helix' DNA-binding domain"/>
    <property type="match status" value="1"/>
</dbReference>
<dbReference type="OrthoDB" id="9797223at2"/>